<keyword evidence="8" id="KW-0456">Lyase</keyword>
<evidence type="ECO:0000256" key="2">
    <source>
        <dbReference type="ARBA" id="ARBA00022723"/>
    </source>
</evidence>
<sequence length="318" mass="33691">MVPYRSILFVPGHKPAWIDKALAAGADCIVLDLEDSVPADLKAGARATVAGSIAAVRAKDTRVGLFVRVNPLDTRLTGGDLEAVVVPGLTGVFAPKISVATDVLRYDALLDHFEERNGVSGLEYIVPVEMIGAIQNAREIAQASPRVGAMIGPTAEHADIARAVGYRWTPEGEETLYLRSRILLACREAGIHPLTGLWERLDDLAGLKAFAEKGRQLGFRGMIAIHPSHVATVNGAFSPTADEIEFHEGLVAAYEQAAAAGHGAVRYRGVHIDKAHADTAAEWLEHARATPGAADDSAACDRPSPADRLGIDAPEGGH</sequence>
<dbReference type="STRING" id="673521.SAMN05660991_00631"/>
<dbReference type="GO" id="GO:0000287">
    <property type="term" value="F:magnesium ion binding"/>
    <property type="evidence" value="ECO:0007669"/>
    <property type="project" value="TreeGrafter"/>
</dbReference>
<organism evidence="8 9">
    <name type="scientific">Trujillonella endophytica</name>
    <dbReference type="NCBI Taxonomy" id="673521"/>
    <lineage>
        <taxon>Bacteria</taxon>
        <taxon>Bacillati</taxon>
        <taxon>Actinomycetota</taxon>
        <taxon>Actinomycetes</taxon>
        <taxon>Geodermatophilales</taxon>
        <taxon>Geodermatophilaceae</taxon>
        <taxon>Trujillonella</taxon>
    </lineage>
</organism>
<dbReference type="InterPro" id="IPR040442">
    <property type="entry name" value="Pyrv_kinase-like_dom_sf"/>
</dbReference>
<feature type="domain" description="HpcH/HpaI aldolase/citrate lyase" evidence="7">
    <location>
        <begin position="5"/>
        <end position="227"/>
    </location>
</feature>
<dbReference type="InterPro" id="IPR011206">
    <property type="entry name" value="Citrate_lyase_beta/mcl1/mcl2"/>
</dbReference>
<feature type="binding site" evidence="4">
    <location>
        <position position="68"/>
    </location>
    <ligand>
        <name>substrate</name>
    </ligand>
</feature>
<evidence type="ECO:0000256" key="1">
    <source>
        <dbReference type="ARBA" id="ARBA00001946"/>
    </source>
</evidence>
<dbReference type="GO" id="GO:0006107">
    <property type="term" value="P:oxaloacetate metabolic process"/>
    <property type="evidence" value="ECO:0007669"/>
    <property type="project" value="TreeGrafter"/>
</dbReference>
<keyword evidence="3 5" id="KW-0460">Magnesium</keyword>
<dbReference type="OrthoDB" id="5172636at2"/>
<feature type="binding site" evidence="5">
    <location>
        <position position="159"/>
    </location>
    <ligand>
        <name>Mg(2+)</name>
        <dbReference type="ChEBI" id="CHEBI:18420"/>
    </ligand>
</feature>
<evidence type="ECO:0000313" key="9">
    <source>
        <dbReference type="Proteomes" id="UP000198960"/>
    </source>
</evidence>
<reference evidence="9" key="1">
    <citation type="submission" date="2016-10" db="EMBL/GenBank/DDBJ databases">
        <authorList>
            <person name="Varghese N."/>
            <person name="Submissions S."/>
        </authorList>
    </citation>
    <scope>NUCLEOTIDE SEQUENCE [LARGE SCALE GENOMIC DNA]</scope>
    <source>
        <strain evidence="9">DSM 45413</strain>
    </source>
</reference>
<dbReference type="Pfam" id="PF03328">
    <property type="entry name" value="HpcH_HpaI"/>
    <property type="match status" value="1"/>
</dbReference>
<dbReference type="InterPro" id="IPR015813">
    <property type="entry name" value="Pyrv/PenolPyrv_kinase-like_dom"/>
</dbReference>
<evidence type="ECO:0000256" key="5">
    <source>
        <dbReference type="PIRSR" id="PIRSR015582-2"/>
    </source>
</evidence>
<dbReference type="PANTHER" id="PTHR32308:SF0">
    <property type="entry name" value="HPCH_HPAI ALDOLASE_CITRATE LYASE DOMAIN-CONTAINING PROTEIN"/>
    <property type="match status" value="1"/>
</dbReference>
<dbReference type="EMBL" id="FOEE01000002">
    <property type="protein sequence ID" value="SEO54143.1"/>
    <property type="molecule type" value="Genomic_DNA"/>
</dbReference>
<dbReference type="InterPro" id="IPR005000">
    <property type="entry name" value="Aldolase/citrate-lyase_domain"/>
</dbReference>
<accession>A0A1H8QK12</accession>
<proteinExistence type="predicted"/>
<dbReference type="GO" id="GO:0016829">
    <property type="term" value="F:lyase activity"/>
    <property type="evidence" value="ECO:0007669"/>
    <property type="project" value="UniProtKB-KW"/>
</dbReference>
<evidence type="ECO:0000259" key="7">
    <source>
        <dbReference type="Pfam" id="PF03328"/>
    </source>
</evidence>
<evidence type="ECO:0000256" key="6">
    <source>
        <dbReference type="SAM" id="MobiDB-lite"/>
    </source>
</evidence>
<dbReference type="SUPFAM" id="SSF51621">
    <property type="entry name" value="Phosphoenolpyruvate/pyruvate domain"/>
    <property type="match status" value="1"/>
</dbReference>
<dbReference type="Gene3D" id="3.20.20.60">
    <property type="entry name" value="Phosphoenolpyruvate-binding domains"/>
    <property type="match status" value="1"/>
</dbReference>
<feature type="binding site" evidence="5">
    <location>
        <position position="129"/>
    </location>
    <ligand>
        <name>Mg(2+)</name>
        <dbReference type="ChEBI" id="CHEBI:18420"/>
    </ligand>
</feature>
<evidence type="ECO:0000256" key="3">
    <source>
        <dbReference type="ARBA" id="ARBA00022842"/>
    </source>
</evidence>
<dbReference type="PANTHER" id="PTHR32308">
    <property type="entry name" value="LYASE BETA SUBUNIT, PUTATIVE (AFU_ORTHOLOGUE AFUA_4G13030)-RELATED"/>
    <property type="match status" value="1"/>
</dbReference>
<keyword evidence="9" id="KW-1185">Reference proteome</keyword>
<gene>
    <name evidence="8" type="ORF">SAMN05660991_00631</name>
</gene>
<evidence type="ECO:0000256" key="4">
    <source>
        <dbReference type="PIRSR" id="PIRSR015582-1"/>
    </source>
</evidence>
<name>A0A1H8QK12_9ACTN</name>
<evidence type="ECO:0000313" key="8">
    <source>
        <dbReference type="EMBL" id="SEO54143.1"/>
    </source>
</evidence>
<dbReference type="RefSeq" id="WP_091940111.1">
    <property type="nucleotide sequence ID" value="NZ_FOEE01000002.1"/>
</dbReference>
<keyword evidence="2 5" id="KW-0479">Metal-binding</keyword>
<dbReference type="AlphaFoldDB" id="A0A1H8QK12"/>
<feature type="region of interest" description="Disordered" evidence="6">
    <location>
        <begin position="290"/>
        <end position="318"/>
    </location>
</feature>
<comment type="cofactor">
    <cofactor evidence="1">
        <name>Mg(2+)</name>
        <dbReference type="ChEBI" id="CHEBI:18420"/>
    </cofactor>
</comment>
<dbReference type="PIRSF" id="PIRSF015582">
    <property type="entry name" value="Cit_lyase_B"/>
    <property type="match status" value="1"/>
</dbReference>
<dbReference type="Proteomes" id="UP000198960">
    <property type="component" value="Unassembled WGS sequence"/>
</dbReference>
<protein>
    <submittedName>
        <fullName evidence="8">Citrate lyase subunit beta / citryl-CoA lyase</fullName>
    </submittedName>
</protein>
<feature type="binding site" evidence="4">
    <location>
        <position position="129"/>
    </location>
    <ligand>
        <name>substrate</name>
    </ligand>
</feature>